<reference evidence="1 2" key="1">
    <citation type="submission" date="2016-10" db="EMBL/GenBank/DDBJ databases">
        <title>Genome sequence of Nocardia seriolae strain EM150506, isolated from Anguila japonica.</title>
        <authorList>
            <person name="Han H.-J."/>
        </authorList>
    </citation>
    <scope>NUCLEOTIDE SEQUENCE [LARGE SCALE GENOMIC DNA]</scope>
    <source>
        <strain evidence="1 2">EM150506</strain>
    </source>
</reference>
<organism evidence="1 2">
    <name type="scientific">Nocardia seriolae</name>
    <dbReference type="NCBI Taxonomy" id="37332"/>
    <lineage>
        <taxon>Bacteria</taxon>
        <taxon>Bacillati</taxon>
        <taxon>Actinomycetota</taxon>
        <taxon>Actinomycetes</taxon>
        <taxon>Mycobacteriales</taxon>
        <taxon>Nocardiaceae</taxon>
        <taxon>Nocardia</taxon>
    </lineage>
</organism>
<dbReference type="AlphaFoldDB" id="A0ABC8AYH2"/>
<gene>
    <name evidence="1" type="ORF">NS506_04831</name>
</gene>
<protein>
    <submittedName>
        <fullName evidence="1">Uncharacterized protein</fullName>
    </submittedName>
</protein>
<dbReference type="Proteomes" id="UP000180166">
    <property type="component" value="Chromosome"/>
</dbReference>
<dbReference type="EMBL" id="CP017839">
    <property type="protein sequence ID" value="APA98877.1"/>
    <property type="molecule type" value="Genomic_DNA"/>
</dbReference>
<accession>A0ABC8AYH2</accession>
<proteinExistence type="predicted"/>
<dbReference type="RefSeq" id="WP_071344195.1">
    <property type="nucleotide sequence ID" value="NZ_CP017839.1"/>
</dbReference>
<sequence>MSDHLAAVAETTKLARVLGISDPIELDFLVDLPPAAIREYRERVTDRLFDRDTKRLRGIAAASKIVPVALSSKMAERAFGPVLCAAVASAVEPHRAVDIAKHLNATFLAECAVQLDPRRTADIIAAVPAKMVTDVARELLSRGDHITMGRFVHVVPEPALRTAAPVMSDPDLLRIGFLLEDKTAIDRVLHIVADRVAGVIRSAYDQNMWAEGIDLLDSIAPHNRAWIGDITAGLGGEVLDALINAVAELDAWATLLPITSAMSHDSLRLFAERPAVHGETTLAAIMDAALDGGQWVNLLPLASLLPPAQLAFIAARVGDQNDDRLGELIRDAHAADLWAAMIPVALALTDDNRRRFAGLPIMTEPEVLTAIITATADHDLWSQALPLVDALPEDTKPTLAALIGDLTREQLLAAVLTASRGDNIHTLVDIALAQDQPGRARILQLIDGMDDIEEFLSALTTDTPDVVWQALIQVHDEIPARLLAQLAERARELGRDDDANKLEPVPATTQ</sequence>
<name>A0ABC8AYH2_9NOCA</name>
<evidence type="ECO:0000313" key="2">
    <source>
        <dbReference type="Proteomes" id="UP000180166"/>
    </source>
</evidence>
<dbReference type="KEGG" id="nsr:NS506_04831"/>
<evidence type="ECO:0000313" key="1">
    <source>
        <dbReference type="EMBL" id="APA98877.1"/>
    </source>
</evidence>